<proteinExistence type="predicted"/>
<comment type="caution">
    <text evidence="3">The sequence shown here is derived from an EMBL/GenBank/DDBJ whole genome shotgun (WGS) entry which is preliminary data.</text>
</comment>
<feature type="non-terminal residue" evidence="3">
    <location>
        <position position="340"/>
    </location>
</feature>
<dbReference type="PANTHER" id="PTHR36424">
    <property type="entry name" value="PHEROMONE-REGULATED MEMBRANE PROTEIN 6"/>
    <property type="match status" value="1"/>
</dbReference>
<keyword evidence="2" id="KW-0472">Membrane</keyword>
<name>A0A9P8L752_9PEZI</name>
<feature type="compositionally biased region" description="Basic and acidic residues" evidence="1">
    <location>
        <begin position="247"/>
        <end position="258"/>
    </location>
</feature>
<protein>
    <submittedName>
        <fullName evidence="3">Uncharacterized protein</fullName>
    </submittedName>
</protein>
<dbReference type="GO" id="GO:0015079">
    <property type="term" value="F:potassium ion transmembrane transporter activity"/>
    <property type="evidence" value="ECO:0007669"/>
    <property type="project" value="InterPro"/>
</dbReference>
<keyword evidence="2" id="KW-0812">Transmembrane</keyword>
<evidence type="ECO:0000313" key="4">
    <source>
        <dbReference type="Proteomes" id="UP000750711"/>
    </source>
</evidence>
<evidence type="ECO:0000256" key="1">
    <source>
        <dbReference type="SAM" id="MobiDB-lite"/>
    </source>
</evidence>
<dbReference type="GO" id="GO:0005886">
    <property type="term" value="C:plasma membrane"/>
    <property type="evidence" value="ECO:0007669"/>
    <property type="project" value="InterPro"/>
</dbReference>
<evidence type="ECO:0000256" key="2">
    <source>
        <dbReference type="SAM" id="Phobius"/>
    </source>
</evidence>
<feature type="region of interest" description="Disordered" evidence="1">
    <location>
        <begin position="292"/>
        <end position="340"/>
    </location>
</feature>
<sequence length="340" mass="38146">ISVSVYAIDTFTAVNLLVFKRWSSEVKPFIPISVSRWIFSACIILSWIILFFEWVRAIRVMKRGGVAESYLDPLAVRVQSIRIGEEGQGWRRFLVFTQLTKSKKGTEYVALFTYFSFKAWIRIVLAEGPRQVINALTLYSVVRAQLVPVGKNAATGGHSPIAQFFINLQILARANRNQAIILSGMAWTLVLWVISVINLMVAVILYLVFLWHHIPVSDGGLAGYLHRKIDAKVRKIVAVKVQKALDRESTKEDTKDAKGSGGGGQKREPTVPTLGGLGSMEELIKNPAFLDRRPSELSLPPYSSRRSSLNTLERQQQQQQHVQPGDAWSQPYPLARTNTT</sequence>
<dbReference type="Proteomes" id="UP000750711">
    <property type="component" value="Unassembled WGS sequence"/>
</dbReference>
<dbReference type="PANTHER" id="PTHR36424:SF1">
    <property type="entry name" value="LOW AFFINITY K(+) TRANSPORTER 1-RELATED"/>
    <property type="match status" value="1"/>
</dbReference>
<dbReference type="AlphaFoldDB" id="A0A9P8L752"/>
<feature type="region of interest" description="Disordered" evidence="1">
    <location>
        <begin position="247"/>
        <end position="278"/>
    </location>
</feature>
<keyword evidence="2" id="KW-1133">Transmembrane helix</keyword>
<feature type="transmembrane region" description="Helical" evidence="2">
    <location>
        <begin position="37"/>
        <end position="55"/>
    </location>
</feature>
<evidence type="ECO:0000313" key="3">
    <source>
        <dbReference type="EMBL" id="KAH0547891.1"/>
    </source>
</evidence>
<gene>
    <name evidence="3" type="ORF">GP486_008368</name>
</gene>
<feature type="non-terminal residue" evidence="3">
    <location>
        <position position="1"/>
    </location>
</feature>
<feature type="transmembrane region" description="Helical" evidence="2">
    <location>
        <begin position="186"/>
        <end position="211"/>
    </location>
</feature>
<feature type="compositionally biased region" description="Low complexity" evidence="1">
    <location>
        <begin position="296"/>
        <end position="320"/>
    </location>
</feature>
<reference evidence="3" key="1">
    <citation type="submission" date="2021-03" db="EMBL/GenBank/DDBJ databases">
        <title>Comparative genomics and phylogenomic investigation of the class Geoglossomycetes provide insights into ecological specialization and systematics.</title>
        <authorList>
            <person name="Melie T."/>
            <person name="Pirro S."/>
            <person name="Miller A.N."/>
            <person name="Quandt A."/>
        </authorList>
    </citation>
    <scope>NUCLEOTIDE SEQUENCE</scope>
    <source>
        <strain evidence="3">CAQ_001_2017</strain>
    </source>
</reference>
<organism evidence="3 4">
    <name type="scientific">Trichoglossum hirsutum</name>
    <dbReference type="NCBI Taxonomy" id="265104"/>
    <lineage>
        <taxon>Eukaryota</taxon>
        <taxon>Fungi</taxon>
        <taxon>Dikarya</taxon>
        <taxon>Ascomycota</taxon>
        <taxon>Pezizomycotina</taxon>
        <taxon>Geoglossomycetes</taxon>
        <taxon>Geoglossales</taxon>
        <taxon>Geoglossaceae</taxon>
        <taxon>Trichoglossum</taxon>
    </lineage>
</organism>
<keyword evidence="4" id="KW-1185">Reference proteome</keyword>
<dbReference type="EMBL" id="JAGHQM010003139">
    <property type="protein sequence ID" value="KAH0547891.1"/>
    <property type="molecule type" value="Genomic_DNA"/>
</dbReference>
<dbReference type="Pfam" id="PF16944">
    <property type="entry name" value="KCH"/>
    <property type="match status" value="1"/>
</dbReference>
<accession>A0A9P8L752</accession>
<dbReference type="InterPro" id="IPR031606">
    <property type="entry name" value="Kch1/2"/>
</dbReference>